<comment type="caution">
    <text evidence="2">The sequence shown here is derived from an EMBL/GenBank/DDBJ whole genome shotgun (WGS) entry which is preliminary data.</text>
</comment>
<protein>
    <submittedName>
        <fullName evidence="2">PTS sugar transporter subunit IIA</fullName>
    </submittedName>
</protein>
<dbReference type="InterPro" id="IPR016152">
    <property type="entry name" value="PTrfase/Anion_transptr"/>
</dbReference>
<evidence type="ECO:0000259" key="1">
    <source>
        <dbReference type="PROSITE" id="PS51094"/>
    </source>
</evidence>
<evidence type="ECO:0000313" key="3">
    <source>
        <dbReference type="Proteomes" id="UP000641137"/>
    </source>
</evidence>
<feature type="domain" description="PTS EIIA type-2" evidence="1">
    <location>
        <begin position="7"/>
        <end position="154"/>
    </location>
</feature>
<evidence type="ECO:0000313" key="2">
    <source>
        <dbReference type="EMBL" id="GHC64297.1"/>
    </source>
</evidence>
<dbReference type="PROSITE" id="PS51094">
    <property type="entry name" value="PTS_EIIA_TYPE_2"/>
    <property type="match status" value="1"/>
</dbReference>
<gene>
    <name evidence="2" type="ORF">GCM10010136_06170</name>
</gene>
<dbReference type="CDD" id="cd00211">
    <property type="entry name" value="PTS_IIA_fru"/>
    <property type="match status" value="1"/>
</dbReference>
<dbReference type="Gene3D" id="3.40.930.10">
    <property type="entry name" value="Mannitol-specific EII, Chain A"/>
    <property type="match status" value="1"/>
</dbReference>
<dbReference type="InterPro" id="IPR051541">
    <property type="entry name" value="PTS_SugarTrans_NitroReg"/>
</dbReference>
<dbReference type="RefSeq" id="WP_189487832.1">
    <property type="nucleotide sequence ID" value="NZ_BMZO01000002.1"/>
</dbReference>
<dbReference type="Pfam" id="PF00359">
    <property type="entry name" value="PTS_EIIA_2"/>
    <property type="match status" value="1"/>
</dbReference>
<keyword evidence="3" id="KW-1185">Reference proteome</keyword>
<dbReference type="SUPFAM" id="SSF55804">
    <property type="entry name" value="Phoshotransferase/anion transport protein"/>
    <property type="match status" value="1"/>
</dbReference>
<dbReference type="AlphaFoldDB" id="A0A8J3GGA2"/>
<reference evidence="2" key="2">
    <citation type="submission" date="2020-09" db="EMBL/GenBank/DDBJ databases">
        <authorList>
            <person name="Sun Q."/>
            <person name="Kim S."/>
        </authorList>
    </citation>
    <scope>NUCLEOTIDE SEQUENCE</scope>
    <source>
        <strain evidence="2">KCTC 42097</strain>
    </source>
</reference>
<reference evidence="2" key="1">
    <citation type="journal article" date="2014" name="Int. J. Syst. Evol. Microbiol.">
        <title>Complete genome sequence of Corynebacterium casei LMG S-19264T (=DSM 44701T), isolated from a smear-ripened cheese.</title>
        <authorList>
            <consortium name="US DOE Joint Genome Institute (JGI-PGF)"/>
            <person name="Walter F."/>
            <person name="Albersmeier A."/>
            <person name="Kalinowski J."/>
            <person name="Ruckert C."/>
        </authorList>
    </citation>
    <scope>NUCLEOTIDE SEQUENCE</scope>
    <source>
        <strain evidence="2">KCTC 42097</strain>
    </source>
</reference>
<name>A0A8J3GGA2_9HYPH</name>
<sequence length="154" mass="16235">MATSLMDYLDKGAVVAKLDAGSSEEVIRALAAKLEALGYVKPSYVEAVLKREATMPTGLPMGDAKRNVAVPHTDPEHVLKPGIALATLTTPVNFANMEDPDEAVPVSTIVMLALNDKDAQVEMLSTIIATIQDEAIIEAFAAAQTTEDVIAALS</sequence>
<keyword evidence="2" id="KW-0762">Sugar transport</keyword>
<dbReference type="PANTHER" id="PTHR47738:SF3">
    <property type="entry name" value="PHOSPHOTRANSFERASE SYSTEM MANNITOL_FRUCTOSE-SPECIFIC IIA DOMAIN CONTAINING PROTEIN"/>
    <property type="match status" value="1"/>
</dbReference>
<keyword evidence="2" id="KW-0813">Transport</keyword>
<accession>A0A8J3GGA2</accession>
<dbReference type="EMBL" id="BMZO01000002">
    <property type="protein sequence ID" value="GHC64297.1"/>
    <property type="molecule type" value="Genomic_DNA"/>
</dbReference>
<dbReference type="Proteomes" id="UP000641137">
    <property type="component" value="Unassembled WGS sequence"/>
</dbReference>
<organism evidence="2 3">
    <name type="scientific">Limoniibacter endophyticus</name>
    <dbReference type="NCBI Taxonomy" id="1565040"/>
    <lineage>
        <taxon>Bacteria</taxon>
        <taxon>Pseudomonadati</taxon>
        <taxon>Pseudomonadota</taxon>
        <taxon>Alphaproteobacteria</taxon>
        <taxon>Hyphomicrobiales</taxon>
        <taxon>Bartonellaceae</taxon>
        <taxon>Limoniibacter</taxon>
    </lineage>
</organism>
<proteinExistence type="predicted"/>
<dbReference type="PANTHER" id="PTHR47738">
    <property type="entry name" value="PTS SYSTEM FRUCTOSE-LIKE EIIA COMPONENT-RELATED"/>
    <property type="match status" value="1"/>
</dbReference>
<dbReference type="InterPro" id="IPR002178">
    <property type="entry name" value="PTS_EIIA_type-2_dom"/>
</dbReference>